<evidence type="ECO:0000256" key="7">
    <source>
        <dbReference type="ARBA" id="ARBA00025147"/>
    </source>
</evidence>
<evidence type="ECO:0000313" key="9">
    <source>
        <dbReference type="EMBL" id="CCX34609.1"/>
    </source>
</evidence>
<dbReference type="InterPro" id="IPR051345">
    <property type="entry name" value="Importin_beta-like_NTR"/>
</dbReference>
<dbReference type="Pfam" id="PF08389">
    <property type="entry name" value="Xpo1"/>
    <property type="match status" value="1"/>
</dbReference>
<comment type="similarity">
    <text evidence="2">Belongs to the importin beta family.</text>
</comment>
<dbReference type="OrthoDB" id="2016913at2759"/>
<dbReference type="STRING" id="1076935.U4LSL2"/>
<keyword evidence="3" id="KW-0813">Transport</keyword>
<dbReference type="GO" id="GO:0006606">
    <property type="term" value="P:protein import into nucleus"/>
    <property type="evidence" value="ECO:0007669"/>
    <property type="project" value="TreeGrafter"/>
</dbReference>
<keyword evidence="5" id="KW-0653">Protein transport</keyword>
<keyword evidence="10" id="KW-1185">Reference proteome</keyword>
<reference evidence="9 10" key="1">
    <citation type="journal article" date="2013" name="PLoS Genet.">
        <title>The genome and development-dependent transcriptomes of Pyronema confluens: a window into fungal evolution.</title>
        <authorList>
            <person name="Traeger S."/>
            <person name="Altegoer F."/>
            <person name="Freitag M."/>
            <person name="Gabaldon T."/>
            <person name="Kempken F."/>
            <person name="Kumar A."/>
            <person name="Marcet-Houben M."/>
            <person name="Poggeler S."/>
            <person name="Stajich J.E."/>
            <person name="Nowrousian M."/>
        </authorList>
    </citation>
    <scope>NUCLEOTIDE SEQUENCE [LARGE SCALE GENOMIC DNA]</scope>
    <source>
        <strain evidence="10">CBS 100304</strain>
        <tissue evidence="9">Vegetative mycelium</tissue>
    </source>
</reference>
<accession>U4LSL2</accession>
<dbReference type="Proteomes" id="UP000018144">
    <property type="component" value="Unassembled WGS sequence"/>
</dbReference>
<evidence type="ECO:0000259" key="8">
    <source>
        <dbReference type="Pfam" id="PF08389"/>
    </source>
</evidence>
<dbReference type="SUPFAM" id="SSF48371">
    <property type="entry name" value="ARM repeat"/>
    <property type="match status" value="1"/>
</dbReference>
<sequence length="1000" mass="112087">MAAIVQPKSVDDVVGLIHRLYQPGKPEELSRIQDILQETQRSAGGWQLADSLLERSESLIRFFGALTFTIKLNSDWESLSEEDIPGLCQRLVGWLVKFVNEDTPPLAVKKLCSTLVVFFIRFSETWTECIRTLVCCLAAGRTCSEEEIKHMPPSAHLLQTMKPGAKLVTLWFSATLVEEIGKVDMKNIKNHHFVGKIQTNESEAVELIRSAIEMPNGAGHIPENYDSKVVEAALKCYQAWVSYSFRAYIDFKAEFPLMKSLMQTAINWLAAEDVFEASCDFVIGVLSTSFGALTPEDNQALANILTSPWAHRQYELLMSGDAEWGSIQFSQLLVTFAEATLQKIAKSFKTPSGRAMIEMLHGLLNIPGYPQVEEEVSGTTFEFWGSLVELLLDSDGDDDIDDPWIQECHGEVKRAVEEFWRKIRIPPAGEHAHWTKDQKDGFMSYRKDVADFVESAFSLIGRDLFQQLVDQVTKALNEETPAWEEIEASLFLLGALSDSLGDEPYEDIFLAQLFGSPIFTRLSDPEIFARLPDPKSVIFLRTMITSVSLIGSYASFFERRPSYLPPALTFLFICIRNPTLARNASRSISSLCSSCRTTLTPELAAFLQQYQLFTQSPSADDIAKERVLCAISYVIQALPDEASKLSPISDLLNYVEADTQKCLLLLSHGQVEAAKESALLSLRCLASIGKGLQAPDDVPVDLSNDSPPPPSFWTSSQGYMLQEKLFSLLQVLARSFPQDTEVIESACAVFKTGFTESSPGLFVFPPALVTNFLLENSSQTETILQAACTLVSSHTISGSVHIGQHVEQFLDFLSTILPGITPHSHPELATTIADFLTRLLRRYTRVLVFYHEERLGALFIFLLEALQVRETLVKKQAARFWSAFISVEEDDVEVKKRCDLILGDCGERLMGKLMWEITGGCQRSEVDDVVEPLKKLVTKRMETKKWMQKAMGQLQVTTLTDADKRIWIEKVVNLRGKRQTNQIAKELWLKARGTEFAYAS</sequence>
<dbReference type="GO" id="GO:0005737">
    <property type="term" value="C:cytoplasm"/>
    <property type="evidence" value="ECO:0007669"/>
    <property type="project" value="TreeGrafter"/>
</dbReference>
<keyword evidence="4" id="KW-0819">tRNA processing</keyword>
<evidence type="ECO:0000313" key="10">
    <source>
        <dbReference type="Proteomes" id="UP000018144"/>
    </source>
</evidence>
<dbReference type="InterPro" id="IPR057942">
    <property type="entry name" value="TPR_TNPO3_IPO13_3rd"/>
</dbReference>
<dbReference type="Gene3D" id="1.25.10.10">
    <property type="entry name" value="Leucine-rich Repeat Variant"/>
    <property type="match status" value="1"/>
</dbReference>
<dbReference type="InterPro" id="IPR013598">
    <property type="entry name" value="Exportin-1/Importin-b-like"/>
</dbReference>
<keyword evidence="6" id="KW-0539">Nucleus</keyword>
<dbReference type="InterPro" id="IPR011989">
    <property type="entry name" value="ARM-like"/>
</dbReference>
<dbReference type="AlphaFoldDB" id="U4LSL2"/>
<dbReference type="eggNOG" id="KOG2022">
    <property type="taxonomic scope" value="Eukaryota"/>
</dbReference>
<dbReference type="PANTHER" id="PTHR12363:SF33">
    <property type="entry name" value="IMPORTIN-13"/>
    <property type="match status" value="1"/>
</dbReference>
<dbReference type="Pfam" id="PF24140">
    <property type="entry name" value="TPR_TNPO3_IPO13_3rd"/>
    <property type="match status" value="1"/>
</dbReference>
<dbReference type="OMA" id="CLASIGK"/>
<protein>
    <submittedName>
        <fullName evidence="9">Similar to Importin beta-like protein kap111 acc. no. Q09796</fullName>
    </submittedName>
</protein>
<evidence type="ECO:0000256" key="2">
    <source>
        <dbReference type="ARBA" id="ARBA00007991"/>
    </source>
</evidence>
<dbReference type="GO" id="GO:0008033">
    <property type="term" value="P:tRNA processing"/>
    <property type="evidence" value="ECO:0007669"/>
    <property type="project" value="UniProtKB-KW"/>
</dbReference>
<dbReference type="GO" id="GO:0005634">
    <property type="term" value="C:nucleus"/>
    <property type="evidence" value="ECO:0007669"/>
    <property type="project" value="UniProtKB-SubCell"/>
</dbReference>
<comment type="subcellular location">
    <subcellularLocation>
        <location evidence="1">Nucleus</location>
    </subcellularLocation>
</comment>
<dbReference type="InterPro" id="IPR016024">
    <property type="entry name" value="ARM-type_fold"/>
</dbReference>
<evidence type="ECO:0000256" key="3">
    <source>
        <dbReference type="ARBA" id="ARBA00022448"/>
    </source>
</evidence>
<feature type="domain" description="Exportin-1/Importin-beta-like" evidence="8">
    <location>
        <begin position="106"/>
        <end position="281"/>
    </location>
</feature>
<dbReference type="EMBL" id="HF936572">
    <property type="protein sequence ID" value="CCX34609.1"/>
    <property type="molecule type" value="Genomic_DNA"/>
</dbReference>
<dbReference type="PANTHER" id="PTHR12363">
    <property type="entry name" value="TRANSPORTIN 3 AND IMPORTIN 13"/>
    <property type="match status" value="1"/>
</dbReference>
<evidence type="ECO:0000256" key="1">
    <source>
        <dbReference type="ARBA" id="ARBA00004123"/>
    </source>
</evidence>
<evidence type="ECO:0000256" key="5">
    <source>
        <dbReference type="ARBA" id="ARBA00022927"/>
    </source>
</evidence>
<organism evidence="9 10">
    <name type="scientific">Pyronema omphalodes (strain CBS 100304)</name>
    <name type="common">Pyronema confluens</name>
    <dbReference type="NCBI Taxonomy" id="1076935"/>
    <lineage>
        <taxon>Eukaryota</taxon>
        <taxon>Fungi</taxon>
        <taxon>Dikarya</taxon>
        <taxon>Ascomycota</taxon>
        <taxon>Pezizomycotina</taxon>
        <taxon>Pezizomycetes</taxon>
        <taxon>Pezizales</taxon>
        <taxon>Pyronemataceae</taxon>
        <taxon>Pyronema</taxon>
    </lineage>
</organism>
<proteinExistence type="inferred from homology"/>
<gene>
    <name evidence="9" type="ORF">PCON_04002</name>
</gene>
<name>U4LSL2_PYROM</name>
<evidence type="ECO:0000256" key="4">
    <source>
        <dbReference type="ARBA" id="ARBA00022694"/>
    </source>
</evidence>
<comment type="function">
    <text evidence="7">tRNA nucleus export receptor which facilitates tRNA translocation across the nuclear pore complex. Involved in pre-tRNA splicing, probably by affecting the interaction of pre-tRNA with splicing endonuclease.</text>
</comment>
<evidence type="ECO:0000256" key="6">
    <source>
        <dbReference type="ARBA" id="ARBA00023242"/>
    </source>
</evidence>